<dbReference type="CDD" id="cd10787">
    <property type="entry name" value="LamB_YcsF_like"/>
    <property type="match status" value="1"/>
</dbReference>
<keyword evidence="1" id="KW-0067">ATP-binding</keyword>
<dbReference type="Proteomes" id="UP001589738">
    <property type="component" value="Unassembled WGS sequence"/>
</dbReference>
<dbReference type="PANTHER" id="PTHR30292:SF0">
    <property type="entry name" value="5-OXOPROLINASE SUBUNIT A"/>
    <property type="match status" value="1"/>
</dbReference>
<keyword evidence="1" id="KW-0547">Nucleotide-binding</keyword>
<evidence type="ECO:0000313" key="2">
    <source>
        <dbReference type="EMBL" id="MFC0477491.1"/>
    </source>
</evidence>
<evidence type="ECO:0000313" key="3">
    <source>
        <dbReference type="Proteomes" id="UP001589738"/>
    </source>
</evidence>
<reference evidence="2 3" key="1">
    <citation type="submission" date="2024-09" db="EMBL/GenBank/DDBJ databases">
        <authorList>
            <person name="Sun Q."/>
            <person name="Mori K."/>
        </authorList>
    </citation>
    <scope>NUCLEOTIDE SEQUENCE [LARGE SCALE GENOMIC DNA]</scope>
    <source>
        <strain evidence="2 3">CGMCC 1.9126</strain>
    </source>
</reference>
<comment type="catalytic activity">
    <reaction evidence="1">
        <text>5-oxo-L-proline + ATP + 2 H2O = L-glutamate + ADP + phosphate + H(+)</text>
        <dbReference type="Rhea" id="RHEA:10348"/>
        <dbReference type="ChEBI" id="CHEBI:15377"/>
        <dbReference type="ChEBI" id="CHEBI:15378"/>
        <dbReference type="ChEBI" id="CHEBI:29985"/>
        <dbReference type="ChEBI" id="CHEBI:30616"/>
        <dbReference type="ChEBI" id="CHEBI:43474"/>
        <dbReference type="ChEBI" id="CHEBI:58402"/>
        <dbReference type="ChEBI" id="CHEBI:456216"/>
        <dbReference type="EC" id="3.5.2.9"/>
    </reaction>
</comment>
<dbReference type="InterPro" id="IPR005501">
    <property type="entry name" value="LamB/YcsF/PxpA-like"/>
</dbReference>
<protein>
    <recommendedName>
        <fullName evidence="1">5-oxoprolinase subunit A</fullName>
        <shortName evidence="1">5-OPase subunit A</shortName>
        <ecNumber evidence="1">3.5.2.9</ecNumber>
    </recommendedName>
    <alternativeName>
        <fullName evidence="1">5-oxoprolinase (ATP-hydrolyzing) subunit A</fullName>
    </alternativeName>
</protein>
<dbReference type="InterPro" id="IPR011330">
    <property type="entry name" value="Glyco_hydro/deAcase_b/a-brl"/>
</dbReference>
<evidence type="ECO:0000256" key="1">
    <source>
        <dbReference type="HAMAP-Rule" id="MF_00691"/>
    </source>
</evidence>
<dbReference type="EC" id="3.5.2.9" evidence="1"/>
<dbReference type="PANTHER" id="PTHR30292">
    <property type="entry name" value="UNCHARACTERIZED PROTEIN YBGL-RELATED"/>
    <property type="match status" value="1"/>
</dbReference>
<keyword evidence="3" id="KW-1185">Reference proteome</keyword>
<dbReference type="RefSeq" id="WP_160547035.1">
    <property type="nucleotide sequence ID" value="NZ_JBHLUU010000122.1"/>
</dbReference>
<sequence>MEVDLNCDLGESFGVYKLGNDQEMMKYITSANIACGFHAGDPITMREAVLLSLTNGVSIGAHPGLADLRGFGRRNIQISPKDAYHDVIYQIGALDAFVKSEGGVLRHVKPHGALYNLCAEDATLSEAVVEAVYRVNPDLYLYGLSGSKLIEAGRKLGLKTVNEVFADRAYLENGTLAPRHMEGAVISDENTSIHQVLQLVLEKRVKTITGSEIPLQADSICLHGDGNKAVEMAKIISSTLKNKGVILKPFL</sequence>
<accession>A0ABV6KVY7</accession>
<dbReference type="Gene3D" id="3.20.20.370">
    <property type="entry name" value="Glycoside hydrolase/deacetylase"/>
    <property type="match status" value="1"/>
</dbReference>
<dbReference type="NCBIfam" id="NF003814">
    <property type="entry name" value="PRK05406.1-3"/>
    <property type="match status" value="1"/>
</dbReference>
<dbReference type="NCBIfam" id="NF003816">
    <property type="entry name" value="PRK05406.1-5"/>
    <property type="match status" value="1"/>
</dbReference>
<dbReference type="SUPFAM" id="SSF88713">
    <property type="entry name" value="Glycoside hydrolase/deacetylase"/>
    <property type="match status" value="1"/>
</dbReference>
<gene>
    <name evidence="1" type="primary">pxpA</name>
    <name evidence="2" type="ORF">ACFFHF_20075</name>
</gene>
<dbReference type="HAMAP" id="MF_00691">
    <property type="entry name" value="PxpA"/>
    <property type="match status" value="1"/>
</dbReference>
<comment type="caution">
    <text evidence="2">The sequence shown here is derived from an EMBL/GenBank/DDBJ whole genome shotgun (WGS) entry which is preliminary data.</text>
</comment>
<dbReference type="Pfam" id="PF03746">
    <property type="entry name" value="LamB_YcsF"/>
    <property type="match status" value="1"/>
</dbReference>
<dbReference type="EMBL" id="JBHLUU010000122">
    <property type="protein sequence ID" value="MFC0477491.1"/>
    <property type="molecule type" value="Genomic_DNA"/>
</dbReference>
<organism evidence="2 3">
    <name type="scientific">Robertmurraya beringensis</name>
    <dbReference type="NCBI Taxonomy" id="641660"/>
    <lineage>
        <taxon>Bacteria</taxon>
        <taxon>Bacillati</taxon>
        <taxon>Bacillota</taxon>
        <taxon>Bacilli</taxon>
        <taxon>Bacillales</taxon>
        <taxon>Bacillaceae</taxon>
        <taxon>Robertmurraya</taxon>
    </lineage>
</organism>
<proteinExistence type="inferred from homology"/>
<comment type="subunit">
    <text evidence="1">Forms a complex composed of PxpA, PxpB and PxpC.</text>
</comment>
<comment type="similarity">
    <text evidence="1">Belongs to the LamB/PxpA family.</text>
</comment>
<name>A0ABV6KVY7_9BACI</name>
<comment type="function">
    <text evidence="1">Catalyzes the cleavage of 5-oxoproline to form L-glutamate coupled to the hydrolysis of ATP to ADP and inorganic phosphate.</text>
</comment>
<keyword evidence="1" id="KW-0378">Hydrolase</keyword>